<accession>A0AAD1Z4M5</accession>
<name>A0AAD1Z4M5_9LAMI</name>
<sequence length="165" mass="18630">MYEKHKNAALEVEGIVKQLAVAGDHDKITAVINLLTNEFTYSAEANHRKLYKAVLSNKRNGDRLNGAIWQSILNAKGSHHMHIMQETYEGMEKCLHPRMKTWMETLLHVSIQSLDGVTSPCLHILDGEATWYGRPLIKSFQSLLRNTSLGKIFFKAVATPDSLKN</sequence>
<protein>
    <submittedName>
        <fullName evidence="1">Uncharacterized protein</fullName>
    </submittedName>
</protein>
<organism evidence="1 2">
    <name type="scientific">Fraxinus pennsylvanica</name>
    <dbReference type="NCBI Taxonomy" id="56036"/>
    <lineage>
        <taxon>Eukaryota</taxon>
        <taxon>Viridiplantae</taxon>
        <taxon>Streptophyta</taxon>
        <taxon>Embryophyta</taxon>
        <taxon>Tracheophyta</taxon>
        <taxon>Spermatophyta</taxon>
        <taxon>Magnoliopsida</taxon>
        <taxon>eudicotyledons</taxon>
        <taxon>Gunneridae</taxon>
        <taxon>Pentapetalae</taxon>
        <taxon>asterids</taxon>
        <taxon>lamiids</taxon>
        <taxon>Lamiales</taxon>
        <taxon>Oleaceae</taxon>
        <taxon>Oleeae</taxon>
        <taxon>Fraxinus</taxon>
    </lineage>
</organism>
<dbReference type="PANTHER" id="PTHR16023">
    <property type="entry name" value="TAX1 BINDING PROTEIN-RELATED"/>
    <property type="match status" value="1"/>
</dbReference>
<evidence type="ECO:0000313" key="1">
    <source>
        <dbReference type="EMBL" id="CAI9763126.1"/>
    </source>
</evidence>
<dbReference type="PANTHER" id="PTHR16023:SF0">
    <property type="entry name" value="PROTEIN VAC14 HOMOLOG"/>
    <property type="match status" value="1"/>
</dbReference>
<evidence type="ECO:0000313" key="2">
    <source>
        <dbReference type="Proteomes" id="UP000834106"/>
    </source>
</evidence>
<dbReference type="Proteomes" id="UP000834106">
    <property type="component" value="Chromosome 6"/>
</dbReference>
<dbReference type="AlphaFoldDB" id="A0AAD1Z4M5"/>
<proteinExistence type="predicted"/>
<gene>
    <name evidence="1" type="ORF">FPE_LOCUS10556</name>
</gene>
<dbReference type="GO" id="GO:0006661">
    <property type="term" value="P:phosphatidylinositol biosynthetic process"/>
    <property type="evidence" value="ECO:0007669"/>
    <property type="project" value="InterPro"/>
</dbReference>
<dbReference type="GO" id="GO:0010008">
    <property type="term" value="C:endosome membrane"/>
    <property type="evidence" value="ECO:0007669"/>
    <property type="project" value="TreeGrafter"/>
</dbReference>
<dbReference type="InterPro" id="IPR026825">
    <property type="entry name" value="Vac14"/>
</dbReference>
<dbReference type="EMBL" id="OU503041">
    <property type="protein sequence ID" value="CAI9763126.1"/>
    <property type="molecule type" value="Genomic_DNA"/>
</dbReference>
<reference evidence="1" key="1">
    <citation type="submission" date="2023-05" db="EMBL/GenBank/DDBJ databases">
        <authorList>
            <person name="Huff M."/>
        </authorList>
    </citation>
    <scope>NUCLEOTIDE SEQUENCE</scope>
</reference>
<keyword evidence="2" id="KW-1185">Reference proteome</keyword>
<dbReference type="GO" id="GO:0070772">
    <property type="term" value="C:PAS complex"/>
    <property type="evidence" value="ECO:0007669"/>
    <property type="project" value="InterPro"/>
</dbReference>